<gene>
    <name evidence="3" type="ORF">V1478_015579</name>
</gene>
<organism evidence="3 4">
    <name type="scientific">Vespula squamosa</name>
    <name type="common">Southern yellow jacket</name>
    <name type="synonym">Wasp</name>
    <dbReference type="NCBI Taxonomy" id="30214"/>
    <lineage>
        <taxon>Eukaryota</taxon>
        <taxon>Metazoa</taxon>
        <taxon>Ecdysozoa</taxon>
        <taxon>Arthropoda</taxon>
        <taxon>Hexapoda</taxon>
        <taxon>Insecta</taxon>
        <taxon>Pterygota</taxon>
        <taxon>Neoptera</taxon>
        <taxon>Endopterygota</taxon>
        <taxon>Hymenoptera</taxon>
        <taxon>Apocrita</taxon>
        <taxon>Aculeata</taxon>
        <taxon>Vespoidea</taxon>
        <taxon>Vespidae</taxon>
        <taxon>Vespinae</taxon>
        <taxon>Vespula</taxon>
    </lineage>
</organism>
<dbReference type="EMBL" id="JAUDFV010000156">
    <property type="protein sequence ID" value="KAL2714394.1"/>
    <property type="molecule type" value="Genomic_DNA"/>
</dbReference>
<evidence type="ECO:0000256" key="2">
    <source>
        <dbReference type="SAM" id="SignalP"/>
    </source>
</evidence>
<sequence>MTTSSTILSCILFASIMVVLVESRAIPAEPVSLMMDAYGNPILFVREKRTPIQPYPQRAMMFTGYYRPVRRSNTGGQASGVFAQGNAVSGEAFFGGLQSPNFKNGPEPIEEPEVSSAEAQAAPEPEEALPENDQEIPVQNEDRYVPEDQRHDQEEHGLQANEQEVNVSKPEIETPVPAEEPIAPSTEATVNNRPKASLGKKKKVPVQVEDDEEEDDADDEDEDPVVPFIPFKGNRRHQGYPHLNNFFPMVFSFPGASTRAGSSGSPPGAVTAIANSYSTGKGGVASSVATAYGGSPNGKKRRTSPAEE</sequence>
<feature type="signal peptide" evidence="2">
    <location>
        <begin position="1"/>
        <end position="23"/>
    </location>
</feature>
<keyword evidence="4" id="KW-1185">Reference proteome</keyword>
<name>A0ABD2A192_VESSQ</name>
<feature type="region of interest" description="Disordered" evidence="1">
    <location>
        <begin position="280"/>
        <end position="308"/>
    </location>
</feature>
<dbReference type="AlphaFoldDB" id="A0ABD2A192"/>
<keyword evidence="2" id="KW-0732">Signal</keyword>
<protein>
    <submittedName>
        <fullName evidence="3">Zinc finger protein jing</fullName>
    </submittedName>
</protein>
<accession>A0ABD2A192</accession>
<feature type="compositionally biased region" description="Low complexity" evidence="1">
    <location>
        <begin position="114"/>
        <end position="123"/>
    </location>
</feature>
<feature type="compositionally biased region" description="Acidic residues" evidence="1">
    <location>
        <begin position="208"/>
        <end position="224"/>
    </location>
</feature>
<reference evidence="3 4" key="1">
    <citation type="journal article" date="2024" name="Ann. Entomol. Soc. Am.">
        <title>Genomic analyses of the southern and eastern yellowjacket wasps (Hymenoptera: Vespidae) reveal evolutionary signatures of social life.</title>
        <authorList>
            <person name="Catto M.A."/>
            <person name="Caine P.B."/>
            <person name="Orr S.E."/>
            <person name="Hunt B.G."/>
            <person name="Goodisman M.A.D."/>
        </authorList>
    </citation>
    <scope>NUCLEOTIDE SEQUENCE [LARGE SCALE GENOMIC DNA]</scope>
    <source>
        <strain evidence="3">233</strain>
        <tissue evidence="3">Head and thorax</tissue>
    </source>
</reference>
<proteinExistence type="predicted"/>
<feature type="chain" id="PRO_5044775832" evidence="2">
    <location>
        <begin position="24"/>
        <end position="308"/>
    </location>
</feature>
<feature type="region of interest" description="Disordered" evidence="1">
    <location>
        <begin position="98"/>
        <end position="234"/>
    </location>
</feature>
<dbReference type="Proteomes" id="UP001607302">
    <property type="component" value="Unassembled WGS sequence"/>
</dbReference>
<evidence type="ECO:0000313" key="4">
    <source>
        <dbReference type="Proteomes" id="UP001607302"/>
    </source>
</evidence>
<feature type="compositionally biased region" description="Basic residues" evidence="1">
    <location>
        <begin position="298"/>
        <end position="308"/>
    </location>
</feature>
<feature type="compositionally biased region" description="Acidic residues" evidence="1">
    <location>
        <begin position="124"/>
        <end position="134"/>
    </location>
</feature>
<evidence type="ECO:0000313" key="3">
    <source>
        <dbReference type="EMBL" id="KAL2714394.1"/>
    </source>
</evidence>
<evidence type="ECO:0000256" key="1">
    <source>
        <dbReference type="SAM" id="MobiDB-lite"/>
    </source>
</evidence>
<comment type="caution">
    <text evidence="3">The sequence shown here is derived from an EMBL/GenBank/DDBJ whole genome shotgun (WGS) entry which is preliminary data.</text>
</comment>
<feature type="compositionally biased region" description="Basic and acidic residues" evidence="1">
    <location>
        <begin position="140"/>
        <end position="157"/>
    </location>
</feature>